<dbReference type="PANTHER" id="PTHR12709">
    <property type="entry name" value="DNA-DIRECTED RNA POLYMERASE II, III"/>
    <property type="match status" value="1"/>
</dbReference>
<dbReference type="InterPro" id="IPR004519">
    <property type="entry name" value="RNAP_E/RPC8"/>
</dbReference>
<evidence type="ECO:0000256" key="2">
    <source>
        <dbReference type="ARBA" id="ARBA00023163"/>
    </source>
</evidence>
<dbReference type="Gene3D" id="3.30.1490.120">
    <property type="entry name" value="RNA polymerase Rpb7-like, N-terminal domain"/>
    <property type="match status" value="1"/>
</dbReference>
<keyword evidence="1 4" id="KW-0240">DNA-directed RNA polymerase</keyword>
<dbReference type="Pfam" id="PF00575">
    <property type="entry name" value="S1"/>
    <property type="match status" value="1"/>
</dbReference>
<name>A0A2V3HT02_9ARCH</name>
<dbReference type="GO" id="GO:0000428">
    <property type="term" value="C:DNA-directed RNA polymerase complex"/>
    <property type="evidence" value="ECO:0007669"/>
    <property type="project" value="UniProtKB-KW"/>
</dbReference>
<sequence>MRDGRVTPLPPAGLGAGPLRRKKPMYSLVTRDDTIRIPAEYIRQGRKLEDHIDELALDAFEGRFDENEDYTLLTFDHEAVGRGKIIHGDGAIYQNVRFKALIFTMENNEVVDGAVSEISEYGAFVRIGPVEALLHKSQILDEPVQVNLGIRRIEGSKSGKHLEEGTPVRSRIVSKSINQNDPRSSKIGLNCKMDGLGAFDWLEEAD</sequence>
<accession>A0A2V3HT02</accession>
<dbReference type="InterPro" id="IPR045113">
    <property type="entry name" value="Rpb7-like"/>
</dbReference>
<dbReference type="GO" id="GO:0003677">
    <property type="term" value="F:DNA binding"/>
    <property type="evidence" value="ECO:0007669"/>
    <property type="project" value="InterPro"/>
</dbReference>
<dbReference type="AlphaFoldDB" id="A0A2V3HT02"/>
<dbReference type="Proteomes" id="UP000248161">
    <property type="component" value="Unassembled WGS sequence"/>
</dbReference>
<dbReference type="NCBIfam" id="NF006333">
    <property type="entry name" value="PRK08563.1"/>
    <property type="match status" value="1"/>
</dbReference>
<dbReference type="GO" id="GO:0003899">
    <property type="term" value="F:DNA-directed RNA polymerase activity"/>
    <property type="evidence" value="ECO:0007669"/>
    <property type="project" value="InterPro"/>
</dbReference>
<reference evidence="4 5" key="1">
    <citation type="journal article" date="2015" name="Nat. Commun.">
        <title>Genomic and transcriptomic evidence for scavenging of diverse organic compounds by widespread deep-sea archaea.</title>
        <authorList>
            <person name="Li M."/>
            <person name="Baker B.J."/>
            <person name="Anantharaman K."/>
            <person name="Jain S."/>
            <person name="Breier J.A."/>
            <person name="Dick G.J."/>
        </authorList>
    </citation>
    <scope>NUCLEOTIDE SEQUENCE [LARGE SCALE GENOMIC DNA]</scope>
    <source>
        <strain evidence="4">Cayman_51_deep</strain>
    </source>
</reference>
<proteinExistence type="predicted"/>
<organism evidence="4 5">
    <name type="scientific">Candidatus Thalassarchaeum betae</name>
    <dbReference type="NCBI Taxonomy" id="2599289"/>
    <lineage>
        <taxon>Archaea</taxon>
        <taxon>Methanobacteriati</taxon>
        <taxon>Thermoplasmatota</taxon>
        <taxon>Candidatus Poseidoniia</taxon>
        <taxon>Candidatus Poseidoniales</taxon>
        <taxon>Candidatus Thalassarchaeaceae</taxon>
        <taxon>Candidatus Thalassarchaeum</taxon>
    </lineage>
</organism>
<dbReference type="Gene3D" id="2.40.50.140">
    <property type="entry name" value="Nucleic acid-binding proteins"/>
    <property type="match status" value="1"/>
</dbReference>
<dbReference type="NCBIfam" id="TIGR00448">
    <property type="entry name" value="rpoE"/>
    <property type="match status" value="1"/>
</dbReference>
<dbReference type="SUPFAM" id="SSF88798">
    <property type="entry name" value="N-terminal, heterodimerisation domain of RBP7 (RpoE)"/>
    <property type="match status" value="1"/>
</dbReference>
<dbReference type="PANTHER" id="PTHR12709:SF4">
    <property type="entry name" value="DNA-DIRECTED RNA POLYMERASE II SUBUNIT RPB7"/>
    <property type="match status" value="1"/>
</dbReference>
<evidence type="ECO:0000313" key="4">
    <source>
        <dbReference type="EMBL" id="PXF22267.1"/>
    </source>
</evidence>
<protein>
    <submittedName>
        <fullName evidence="4">DNA-directed RNA polymerase</fullName>
    </submittedName>
</protein>
<dbReference type="SMART" id="SM00316">
    <property type="entry name" value="S1"/>
    <property type="match status" value="1"/>
</dbReference>
<keyword evidence="2" id="KW-0804">Transcription</keyword>
<dbReference type="InterPro" id="IPR036898">
    <property type="entry name" value="RNA_pol_Rpb7-like_N_sf"/>
</dbReference>
<dbReference type="GO" id="GO:0006352">
    <property type="term" value="P:DNA-templated transcription initiation"/>
    <property type="evidence" value="ECO:0007669"/>
    <property type="project" value="InterPro"/>
</dbReference>
<comment type="caution">
    <text evidence="4">The sequence shown here is derived from an EMBL/GenBank/DDBJ whole genome shotgun (WGS) entry which is preliminary data.</text>
</comment>
<gene>
    <name evidence="4" type="ORF">CXX69_01430</name>
</gene>
<evidence type="ECO:0000256" key="1">
    <source>
        <dbReference type="ARBA" id="ARBA00022478"/>
    </source>
</evidence>
<dbReference type="InterPro" id="IPR003029">
    <property type="entry name" value="S1_domain"/>
</dbReference>
<dbReference type="PROSITE" id="PS50126">
    <property type="entry name" value="S1"/>
    <property type="match status" value="1"/>
</dbReference>
<dbReference type="EMBL" id="PSPG01000002">
    <property type="protein sequence ID" value="PXF22267.1"/>
    <property type="molecule type" value="Genomic_DNA"/>
</dbReference>
<feature type="domain" description="S1 motif" evidence="3">
    <location>
        <begin position="108"/>
        <end position="192"/>
    </location>
</feature>
<evidence type="ECO:0000259" key="3">
    <source>
        <dbReference type="PROSITE" id="PS50126"/>
    </source>
</evidence>
<dbReference type="SUPFAM" id="SSF50249">
    <property type="entry name" value="Nucleic acid-binding proteins"/>
    <property type="match status" value="1"/>
</dbReference>
<evidence type="ECO:0000313" key="5">
    <source>
        <dbReference type="Proteomes" id="UP000248161"/>
    </source>
</evidence>
<dbReference type="InterPro" id="IPR012340">
    <property type="entry name" value="NA-bd_OB-fold"/>
</dbReference>